<reference evidence="3" key="1">
    <citation type="journal article" date="2019" name="Syst. Appl. Microbiol.">
        <title>Flavobacterium circumlabens sp. nov. and Flavobacterium cupreum sp. nov., two psychrotrophic species isolated from Antarctic environmental samples.</title>
        <authorList>
            <person name="Kralova S."/>
            <person name="Busse H.-J."/>
            <person name="Svec P."/>
            <person name="Maslanova I."/>
            <person name="Stankova E."/>
            <person name="Bartak M."/>
            <person name="Sedlacek I."/>
        </authorList>
    </citation>
    <scope>NUCLEOTIDE SEQUENCE [LARGE SCALE GENOMIC DNA]</scope>
    <source>
        <strain evidence="3">CCM 8825</strain>
    </source>
</reference>
<dbReference type="RefSeq" id="WP_127337144.1">
    <property type="nucleotide sequence ID" value="NZ_QWDM01000002.1"/>
</dbReference>
<gene>
    <name evidence="2" type="ORF">D0817_04220</name>
</gene>
<sequence length="79" mass="8895">MTKLQVRGFLYQLGCFAILFIAARYVVATYTGLTGLWIPMTAFIAATLISPKFQAVKTKDGEKLFMKWIFIKGIREIGS</sequence>
<protein>
    <submittedName>
        <fullName evidence="2">Uncharacterized protein</fullName>
    </submittedName>
</protein>
<keyword evidence="1" id="KW-1133">Transmembrane helix</keyword>
<evidence type="ECO:0000313" key="2">
    <source>
        <dbReference type="EMBL" id="RUT71897.1"/>
    </source>
</evidence>
<comment type="caution">
    <text evidence="2">The sequence shown here is derived from an EMBL/GenBank/DDBJ whole genome shotgun (WGS) entry which is preliminary data.</text>
</comment>
<accession>A0A434AC07</accession>
<feature type="transmembrane region" description="Helical" evidence="1">
    <location>
        <begin position="9"/>
        <end position="27"/>
    </location>
</feature>
<dbReference type="EMBL" id="QWDM01000002">
    <property type="protein sequence ID" value="RUT71897.1"/>
    <property type="molecule type" value="Genomic_DNA"/>
</dbReference>
<proteinExistence type="predicted"/>
<evidence type="ECO:0000313" key="3">
    <source>
        <dbReference type="Proteomes" id="UP000288102"/>
    </source>
</evidence>
<keyword evidence="3" id="KW-1185">Reference proteome</keyword>
<keyword evidence="1" id="KW-0472">Membrane</keyword>
<dbReference type="AlphaFoldDB" id="A0A434AC07"/>
<feature type="transmembrane region" description="Helical" evidence="1">
    <location>
        <begin position="33"/>
        <end position="50"/>
    </location>
</feature>
<evidence type="ECO:0000256" key="1">
    <source>
        <dbReference type="SAM" id="Phobius"/>
    </source>
</evidence>
<organism evidence="2 3">
    <name type="scientific">Flavobacterium cupreum</name>
    <dbReference type="NCBI Taxonomy" id="2133766"/>
    <lineage>
        <taxon>Bacteria</taxon>
        <taxon>Pseudomonadati</taxon>
        <taxon>Bacteroidota</taxon>
        <taxon>Flavobacteriia</taxon>
        <taxon>Flavobacteriales</taxon>
        <taxon>Flavobacteriaceae</taxon>
        <taxon>Flavobacterium</taxon>
    </lineage>
</organism>
<dbReference type="OrthoDB" id="1179771at2"/>
<name>A0A434AC07_9FLAO</name>
<keyword evidence="1" id="KW-0812">Transmembrane</keyword>
<dbReference type="Proteomes" id="UP000288102">
    <property type="component" value="Unassembled WGS sequence"/>
</dbReference>